<dbReference type="Proteomes" id="UP000246569">
    <property type="component" value="Unassembled WGS sequence"/>
</dbReference>
<dbReference type="PANTHER" id="PTHR35008:SF8">
    <property type="entry name" value="ALCOHOL DEHYDROGENASE CYTOCHROME C SUBUNIT"/>
    <property type="match status" value="1"/>
</dbReference>
<dbReference type="PROSITE" id="PS51007">
    <property type="entry name" value="CYTC"/>
    <property type="match status" value="3"/>
</dbReference>
<comment type="caution">
    <text evidence="13">The sequence shown here is derived from an EMBL/GenBank/DDBJ whole genome shotgun (WGS) entry which is preliminary data.</text>
</comment>
<protein>
    <submittedName>
        <fullName evidence="13">Mono/diheme cytochrome c family protein</fullName>
    </submittedName>
</protein>
<keyword evidence="8" id="KW-0472">Membrane</keyword>
<dbReference type="EMBL" id="QGTJ01000012">
    <property type="protein sequence ID" value="PWV59127.1"/>
    <property type="molecule type" value="Genomic_DNA"/>
</dbReference>
<evidence type="ECO:0000313" key="13">
    <source>
        <dbReference type="EMBL" id="PWV59127.1"/>
    </source>
</evidence>
<name>A0A317MR94_9GAMM</name>
<evidence type="ECO:0000313" key="14">
    <source>
        <dbReference type="Proteomes" id="UP000246569"/>
    </source>
</evidence>
<dbReference type="GO" id="GO:0016614">
    <property type="term" value="F:oxidoreductase activity, acting on CH-OH group of donors"/>
    <property type="evidence" value="ECO:0007669"/>
    <property type="project" value="InterPro"/>
</dbReference>
<keyword evidence="3 9" id="KW-0349">Heme</keyword>
<dbReference type="AlphaFoldDB" id="A0A317MR94"/>
<evidence type="ECO:0000256" key="7">
    <source>
        <dbReference type="ARBA" id="ARBA00023004"/>
    </source>
</evidence>
<comment type="subcellular location">
    <subcellularLocation>
        <location evidence="1">Cell membrane</location>
    </subcellularLocation>
</comment>
<feature type="signal peptide" evidence="11">
    <location>
        <begin position="1"/>
        <end position="21"/>
    </location>
</feature>
<gene>
    <name evidence="13" type="ORF">C7443_112127</name>
</gene>
<dbReference type="InterPro" id="IPR014353">
    <property type="entry name" value="Membr-bd_ADH_cyt_c"/>
</dbReference>
<dbReference type="GO" id="GO:0005886">
    <property type="term" value="C:plasma membrane"/>
    <property type="evidence" value="ECO:0007669"/>
    <property type="project" value="UniProtKB-SubCell"/>
</dbReference>
<keyword evidence="4 10" id="KW-0479">Metal-binding</keyword>
<evidence type="ECO:0000256" key="8">
    <source>
        <dbReference type="ARBA" id="ARBA00023136"/>
    </source>
</evidence>
<keyword evidence="5 11" id="KW-0732">Signal</keyword>
<proteinExistence type="predicted"/>
<evidence type="ECO:0000256" key="4">
    <source>
        <dbReference type="ARBA" id="ARBA00022723"/>
    </source>
</evidence>
<dbReference type="RefSeq" id="WP_110019976.1">
    <property type="nucleotide sequence ID" value="NZ_QGTJ01000012.1"/>
</dbReference>
<keyword evidence="7 10" id="KW-0408">Iron</keyword>
<dbReference type="PIRSF" id="PIRSF000018">
    <property type="entry name" value="Mb_ADH_cyt_c"/>
    <property type="match status" value="1"/>
</dbReference>
<keyword evidence="6" id="KW-0677">Repeat</keyword>
<dbReference type="InterPro" id="IPR051459">
    <property type="entry name" value="Cytochrome_c-type_DH"/>
</dbReference>
<dbReference type="GO" id="GO:0005506">
    <property type="term" value="F:iron ion binding"/>
    <property type="evidence" value="ECO:0007669"/>
    <property type="project" value="InterPro"/>
</dbReference>
<evidence type="ECO:0000256" key="2">
    <source>
        <dbReference type="ARBA" id="ARBA00022475"/>
    </source>
</evidence>
<feature type="binding site" description="axial binding residue" evidence="10">
    <location>
        <position position="332"/>
    </location>
    <ligand>
        <name>heme c</name>
        <dbReference type="ChEBI" id="CHEBI:61717"/>
        <label>3</label>
    </ligand>
    <ligandPart>
        <name>Fe</name>
        <dbReference type="ChEBI" id="CHEBI:18248"/>
    </ligandPart>
</feature>
<evidence type="ECO:0000259" key="12">
    <source>
        <dbReference type="PROSITE" id="PS51007"/>
    </source>
</evidence>
<dbReference type="InterPro" id="IPR009056">
    <property type="entry name" value="Cyt_c-like_dom"/>
</dbReference>
<feature type="binding site" description="covalent" evidence="9">
    <location>
        <position position="189"/>
    </location>
    <ligand>
        <name>heme c</name>
        <dbReference type="ChEBI" id="CHEBI:61717"/>
        <label>2</label>
    </ligand>
</feature>
<comment type="cofactor">
    <cofactor evidence="9">
        <name>heme c</name>
        <dbReference type="ChEBI" id="CHEBI:61717"/>
    </cofactor>
    <text evidence="9">Binds 3 heme c groups covalently per subunit.</text>
</comment>
<evidence type="ECO:0000256" key="1">
    <source>
        <dbReference type="ARBA" id="ARBA00004236"/>
    </source>
</evidence>
<evidence type="ECO:0000256" key="5">
    <source>
        <dbReference type="ARBA" id="ARBA00022729"/>
    </source>
</evidence>
<dbReference type="Gene3D" id="1.10.760.10">
    <property type="entry name" value="Cytochrome c-like domain"/>
    <property type="match status" value="3"/>
</dbReference>
<feature type="domain" description="Cytochrome c" evidence="12">
    <location>
        <begin position="27"/>
        <end position="131"/>
    </location>
</feature>
<feature type="domain" description="Cytochrome c" evidence="12">
    <location>
        <begin position="174"/>
        <end position="288"/>
    </location>
</feature>
<feature type="binding site" description="axial binding residue" evidence="10">
    <location>
        <position position="45"/>
    </location>
    <ligand>
        <name>heme c</name>
        <dbReference type="ChEBI" id="CHEBI:61717"/>
        <label>1</label>
    </ligand>
    <ligandPart>
        <name>Fe</name>
        <dbReference type="ChEBI" id="CHEBI:18248"/>
    </ligandPart>
</feature>
<accession>A0A317MR94</accession>
<evidence type="ECO:0000256" key="6">
    <source>
        <dbReference type="ARBA" id="ARBA00022737"/>
    </source>
</evidence>
<dbReference type="SUPFAM" id="SSF46626">
    <property type="entry name" value="Cytochrome c"/>
    <property type="match status" value="3"/>
</dbReference>
<dbReference type="GO" id="GO:0009055">
    <property type="term" value="F:electron transfer activity"/>
    <property type="evidence" value="ECO:0007669"/>
    <property type="project" value="InterPro"/>
</dbReference>
<keyword evidence="14" id="KW-1185">Reference proteome</keyword>
<dbReference type="InterPro" id="IPR036909">
    <property type="entry name" value="Cyt_c-like_dom_sf"/>
</dbReference>
<organism evidence="13 14">
    <name type="scientific">Plasticicumulans acidivorans</name>
    <dbReference type="NCBI Taxonomy" id="886464"/>
    <lineage>
        <taxon>Bacteria</taxon>
        <taxon>Pseudomonadati</taxon>
        <taxon>Pseudomonadota</taxon>
        <taxon>Gammaproteobacteria</taxon>
        <taxon>Candidatus Competibacteraceae</taxon>
        <taxon>Plasticicumulans</taxon>
    </lineage>
</organism>
<sequence>MKTARWLAAALAALCSSAVHAAPADPSLVERGAYLARVGDCVACHTAPGQPTFAGGLALDVPYLGRIYSTNITPDREHGIGKYSFEDFDAAMRHGETPDGRRLYPAMPFPSYAKITPEDMRALYAYFMQGVQPVAQANREDEVPWYLSARWPLGIWGYLFADAEPYQSDPQHDAAWNRGAYLVEGLGHCGACHTPRGFALQEKALGSTDGADFLAGSHVGGWFAKSLRGEPSQGLGNWSIEEIVQLLKTGRTRSSAAFGAMTEVIAHSTQHLSDNDLYAMAQYLKSLPAADGSVAAAGTATLRDDGTLAALQAGQYPRAGAAVYVEFCASCHRFDGLGAPRIFPALAGNPSLLGDDTRSLIRVVLEGGRMATTQHDPMAFAMPSLKELNDQEIADVLSFVRNSWGNAARPVQPAEVAEQRRALSALATAQ</sequence>
<dbReference type="OrthoDB" id="9811281at2"/>
<feature type="binding site" description="covalent" evidence="9">
    <location>
        <position position="192"/>
    </location>
    <ligand>
        <name>heme c</name>
        <dbReference type="ChEBI" id="CHEBI:61717"/>
        <label>2</label>
    </ligand>
</feature>
<feature type="binding site" description="covalent" evidence="9">
    <location>
        <position position="331"/>
    </location>
    <ligand>
        <name>heme c</name>
        <dbReference type="ChEBI" id="CHEBI:61717"/>
        <label>3</label>
    </ligand>
</feature>
<feature type="binding site" description="covalent" evidence="9">
    <location>
        <position position="44"/>
    </location>
    <ligand>
        <name>heme c</name>
        <dbReference type="ChEBI" id="CHEBI:61717"/>
        <label>1</label>
    </ligand>
</feature>
<evidence type="ECO:0000256" key="9">
    <source>
        <dbReference type="PIRSR" id="PIRSR000018-50"/>
    </source>
</evidence>
<dbReference type="PANTHER" id="PTHR35008">
    <property type="entry name" value="BLL4482 PROTEIN-RELATED"/>
    <property type="match status" value="1"/>
</dbReference>
<evidence type="ECO:0000256" key="3">
    <source>
        <dbReference type="ARBA" id="ARBA00022617"/>
    </source>
</evidence>
<feature type="chain" id="PRO_5016308653" evidence="11">
    <location>
        <begin position="22"/>
        <end position="430"/>
    </location>
</feature>
<keyword evidence="2" id="KW-1003">Cell membrane</keyword>
<reference evidence="13 14" key="1">
    <citation type="submission" date="2018-05" db="EMBL/GenBank/DDBJ databases">
        <title>Genomic Encyclopedia of Type Strains, Phase IV (KMG-IV): sequencing the most valuable type-strain genomes for metagenomic binning, comparative biology and taxonomic classification.</title>
        <authorList>
            <person name="Goeker M."/>
        </authorList>
    </citation>
    <scope>NUCLEOTIDE SEQUENCE [LARGE SCALE GENOMIC DNA]</scope>
    <source>
        <strain evidence="13 14">DSM 23606</strain>
    </source>
</reference>
<evidence type="ECO:0000256" key="11">
    <source>
        <dbReference type="SAM" id="SignalP"/>
    </source>
</evidence>
<evidence type="ECO:0000256" key="10">
    <source>
        <dbReference type="PIRSR" id="PIRSR000018-51"/>
    </source>
</evidence>
<feature type="binding site" description="axial binding residue" evidence="10">
    <location>
        <position position="193"/>
    </location>
    <ligand>
        <name>heme c</name>
        <dbReference type="ChEBI" id="CHEBI:61717"/>
        <label>2</label>
    </ligand>
    <ligandPart>
        <name>Fe</name>
        <dbReference type="ChEBI" id="CHEBI:18248"/>
    </ligandPart>
</feature>
<feature type="binding site" description="covalent" evidence="9">
    <location>
        <position position="328"/>
    </location>
    <ligand>
        <name>heme c</name>
        <dbReference type="ChEBI" id="CHEBI:61717"/>
        <label>3</label>
    </ligand>
</feature>
<feature type="domain" description="Cytochrome c" evidence="12">
    <location>
        <begin position="315"/>
        <end position="404"/>
    </location>
</feature>
<feature type="binding site" description="covalent" evidence="9">
    <location>
        <position position="41"/>
    </location>
    <ligand>
        <name>heme c</name>
        <dbReference type="ChEBI" id="CHEBI:61717"/>
        <label>1</label>
    </ligand>
</feature>
<dbReference type="GO" id="GO:0020037">
    <property type="term" value="F:heme binding"/>
    <property type="evidence" value="ECO:0007669"/>
    <property type="project" value="InterPro"/>
</dbReference>
<dbReference type="Pfam" id="PF00034">
    <property type="entry name" value="Cytochrom_C"/>
    <property type="match status" value="2"/>
</dbReference>